<comment type="subcellular location">
    <subcellularLocation>
        <location evidence="5">Cell membrane</location>
        <topology evidence="5">Multi-pass membrane protein</topology>
    </subcellularLocation>
    <subcellularLocation>
        <location evidence="1">Membrane</location>
        <topology evidence="1">Multi-pass membrane protein</topology>
    </subcellularLocation>
</comment>
<comment type="similarity">
    <text evidence="5">Belongs to the ABC-2 integral membrane protein family.</text>
</comment>
<dbReference type="PIRSF" id="PIRSF006648">
    <property type="entry name" value="DrrB"/>
    <property type="match status" value="1"/>
</dbReference>
<dbReference type="EMBL" id="MFKW01000086">
    <property type="protein sequence ID" value="OGG48742.1"/>
    <property type="molecule type" value="Genomic_DNA"/>
</dbReference>
<sequence>MDAYGKWISFYTMLRKDIVRMFRIWVQTFLPSVITSCLYFLIFGTVLGSRIGEMQGVDYMSFVVPGLVMLAIVTNAYSNTSFSFFQSKFFFRGIDEILVSPTPPWLLIAGFISGGIVRGVLVGTLVLLISVFFTGLQLSLFNVGIIFIFALLTALVFALAGLVNGVYAKSLDGINIVPTFVLTPLVYLGGVFYSVHSLPEIAQYGTYINPIFYLINGFRYGFLGIADIALWISFAVLIGMIAALIAINWYLIRTGLGLKQ</sequence>
<dbReference type="InterPro" id="IPR052522">
    <property type="entry name" value="ABC-2_transport_permease"/>
</dbReference>
<keyword evidence="4 5" id="KW-0472">Membrane</keyword>
<evidence type="ECO:0000313" key="7">
    <source>
        <dbReference type="EMBL" id="OGG48742.1"/>
    </source>
</evidence>
<evidence type="ECO:0000256" key="2">
    <source>
        <dbReference type="ARBA" id="ARBA00022692"/>
    </source>
</evidence>
<dbReference type="Proteomes" id="UP000176445">
    <property type="component" value="Unassembled WGS sequence"/>
</dbReference>
<reference evidence="7 8" key="1">
    <citation type="journal article" date="2016" name="Nat. Commun.">
        <title>Thousands of microbial genomes shed light on interconnected biogeochemical processes in an aquifer system.</title>
        <authorList>
            <person name="Anantharaman K."/>
            <person name="Brown C.T."/>
            <person name="Hug L.A."/>
            <person name="Sharon I."/>
            <person name="Castelle C.J."/>
            <person name="Probst A.J."/>
            <person name="Thomas B.C."/>
            <person name="Singh A."/>
            <person name="Wilkins M.J."/>
            <person name="Karaoz U."/>
            <person name="Brodie E.L."/>
            <person name="Williams K.H."/>
            <person name="Hubbard S.S."/>
            <person name="Banfield J.F."/>
        </authorList>
    </citation>
    <scope>NUCLEOTIDE SEQUENCE [LARGE SCALE GENOMIC DNA]</scope>
</reference>
<feature type="transmembrane region" description="Helical" evidence="5">
    <location>
        <begin position="62"/>
        <end position="85"/>
    </location>
</feature>
<dbReference type="PROSITE" id="PS51012">
    <property type="entry name" value="ABC_TM2"/>
    <property type="match status" value="1"/>
</dbReference>
<evidence type="ECO:0000313" key="8">
    <source>
        <dbReference type="Proteomes" id="UP000176445"/>
    </source>
</evidence>
<evidence type="ECO:0000256" key="1">
    <source>
        <dbReference type="ARBA" id="ARBA00004141"/>
    </source>
</evidence>
<feature type="transmembrane region" description="Helical" evidence="5">
    <location>
        <begin position="139"/>
        <end position="162"/>
    </location>
</feature>
<feature type="transmembrane region" description="Helical" evidence="5">
    <location>
        <begin position="105"/>
        <end position="133"/>
    </location>
</feature>
<keyword evidence="3 5" id="KW-1133">Transmembrane helix</keyword>
<evidence type="ECO:0000256" key="4">
    <source>
        <dbReference type="ARBA" id="ARBA00023136"/>
    </source>
</evidence>
<feature type="transmembrane region" description="Helical" evidence="5">
    <location>
        <begin position="174"/>
        <end position="195"/>
    </location>
</feature>
<dbReference type="AlphaFoldDB" id="A0A1F6CIQ2"/>
<dbReference type="PANTHER" id="PTHR43332">
    <property type="entry name" value="INNER MEMBRANE TRANSPORT PERMEASE YADH-RELATED"/>
    <property type="match status" value="1"/>
</dbReference>
<keyword evidence="5" id="KW-1003">Cell membrane</keyword>
<dbReference type="GO" id="GO:0043190">
    <property type="term" value="C:ATP-binding cassette (ABC) transporter complex"/>
    <property type="evidence" value="ECO:0007669"/>
    <property type="project" value="InterPro"/>
</dbReference>
<dbReference type="GO" id="GO:0140359">
    <property type="term" value="F:ABC-type transporter activity"/>
    <property type="evidence" value="ECO:0007669"/>
    <property type="project" value="InterPro"/>
</dbReference>
<feature type="transmembrane region" description="Helical" evidence="5">
    <location>
        <begin position="228"/>
        <end position="252"/>
    </location>
</feature>
<dbReference type="InterPro" id="IPR047817">
    <property type="entry name" value="ABC2_TM_bact-type"/>
</dbReference>
<dbReference type="InterPro" id="IPR013525">
    <property type="entry name" value="ABC2_TM"/>
</dbReference>
<dbReference type="InterPro" id="IPR000412">
    <property type="entry name" value="ABC_2_transport"/>
</dbReference>
<proteinExistence type="inferred from homology"/>
<protein>
    <recommendedName>
        <fullName evidence="5">Transport permease protein</fullName>
    </recommendedName>
</protein>
<keyword evidence="5" id="KW-0813">Transport</keyword>
<dbReference type="NCBIfam" id="NF011648">
    <property type="entry name" value="PRK15066.1"/>
    <property type="match status" value="1"/>
</dbReference>
<organism evidence="7 8">
    <name type="scientific">Candidatus Kaiserbacteria bacterium RIFCSPHIGHO2_01_FULL_54_36b</name>
    <dbReference type="NCBI Taxonomy" id="1798483"/>
    <lineage>
        <taxon>Bacteria</taxon>
        <taxon>Candidatus Kaiseribacteriota</taxon>
    </lineage>
</organism>
<evidence type="ECO:0000256" key="3">
    <source>
        <dbReference type="ARBA" id="ARBA00022989"/>
    </source>
</evidence>
<comment type="caution">
    <text evidence="7">The sequence shown here is derived from an EMBL/GenBank/DDBJ whole genome shotgun (WGS) entry which is preliminary data.</text>
</comment>
<accession>A0A1F6CIQ2</accession>
<dbReference type="PRINTS" id="PR00164">
    <property type="entry name" value="ABC2TRNSPORT"/>
</dbReference>
<dbReference type="PANTHER" id="PTHR43332:SF2">
    <property type="entry name" value="INNER MEMBRANE TRANSPORT PERMEASE YADH"/>
    <property type="match status" value="1"/>
</dbReference>
<feature type="domain" description="ABC transmembrane type-2" evidence="6">
    <location>
        <begin position="23"/>
        <end position="255"/>
    </location>
</feature>
<evidence type="ECO:0000256" key="5">
    <source>
        <dbReference type="RuleBase" id="RU361157"/>
    </source>
</evidence>
<feature type="transmembrane region" description="Helical" evidence="5">
    <location>
        <begin position="21"/>
        <end position="42"/>
    </location>
</feature>
<evidence type="ECO:0000259" key="6">
    <source>
        <dbReference type="PROSITE" id="PS51012"/>
    </source>
</evidence>
<dbReference type="Pfam" id="PF01061">
    <property type="entry name" value="ABC2_membrane"/>
    <property type="match status" value="1"/>
</dbReference>
<gene>
    <name evidence="7" type="ORF">A2704_03285</name>
</gene>
<keyword evidence="2 5" id="KW-0812">Transmembrane</keyword>
<name>A0A1F6CIQ2_9BACT</name>